<keyword evidence="5" id="KW-0436">Ligase</keyword>
<dbReference type="Gene3D" id="3.30.559.10">
    <property type="entry name" value="Chloramphenicol acetyltransferase-like domain"/>
    <property type="match status" value="3"/>
</dbReference>
<evidence type="ECO:0000256" key="5">
    <source>
        <dbReference type="ARBA" id="ARBA00022598"/>
    </source>
</evidence>
<dbReference type="InterPro" id="IPR042099">
    <property type="entry name" value="ANL_N_sf"/>
</dbReference>
<evidence type="ECO:0000259" key="7">
    <source>
        <dbReference type="PROSITE" id="PS50075"/>
    </source>
</evidence>
<dbReference type="GO" id="GO:0016491">
    <property type="term" value="F:oxidoreductase activity"/>
    <property type="evidence" value="ECO:0007669"/>
    <property type="project" value="InterPro"/>
</dbReference>
<dbReference type="PROSITE" id="PS00455">
    <property type="entry name" value="AMP_BINDING"/>
    <property type="match status" value="2"/>
</dbReference>
<dbReference type="InterPro" id="IPR036736">
    <property type="entry name" value="ACP-like_sf"/>
</dbReference>
<evidence type="ECO:0000256" key="6">
    <source>
        <dbReference type="ARBA" id="ARBA00029454"/>
    </source>
</evidence>
<dbReference type="GO" id="GO:0031177">
    <property type="term" value="F:phosphopantetheine binding"/>
    <property type="evidence" value="ECO:0007669"/>
    <property type="project" value="InterPro"/>
</dbReference>
<dbReference type="PANTHER" id="PTHR45527:SF10">
    <property type="entry name" value="PYOCHELIN SYNTHASE PCHF"/>
    <property type="match status" value="1"/>
</dbReference>
<dbReference type="GO" id="GO:0016874">
    <property type="term" value="F:ligase activity"/>
    <property type="evidence" value="ECO:0007669"/>
    <property type="project" value="UniProtKB-KW"/>
</dbReference>
<dbReference type="InterPro" id="IPR020845">
    <property type="entry name" value="AMP-binding_CS"/>
</dbReference>
<reference evidence="8 9" key="1">
    <citation type="journal article" date="2015" name="PLoS ONE">
        <title>Rice-Infecting Pseudomonas Genomes Are Highly Accessorized and Harbor Multiple Putative Virulence Mechanisms to Cause Sheath Brown Rot.</title>
        <authorList>
            <person name="Quibod I.L."/>
            <person name="Grande G."/>
            <person name="Oreiro E.G."/>
            <person name="Borja F.N."/>
            <person name="Dossa G.S."/>
            <person name="Mauleon R."/>
            <person name="Cruz C.V."/>
            <person name="Oliva R."/>
        </authorList>
    </citation>
    <scope>NUCLEOTIDE SEQUENCE [LARGE SCALE GENOMIC DNA]</scope>
    <source>
        <strain evidence="8 9">IRRI 6609</strain>
    </source>
</reference>
<accession>A0A0M9GGH2</accession>
<comment type="cofactor">
    <cofactor evidence="1">
        <name>pantetheine 4'-phosphate</name>
        <dbReference type="ChEBI" id="CHEBI:47942"/>
    </cofactor>
</comment>
<dbReference type="STRING" id="50340.PF66_03139"/>
<dbReference type="GO" id="GO:0005737">
    <property type="term" value="C:cytoplasm"/>
    <property type="evidence" value="ECO:0007669"/>
    <property type="project" value="TreeGrafter"/>
</dbReference>
<dbReference type="InterPro" id="IPR057737">
    <property type="entry name" value="Condensation_MtbB-like"/>
</dbReference>
<evidence type="ECO:0000313" key="8">
    <source>
        <dbReference type="EMBL" id="KPA90333.1"/>
    </source>
</evidence>
<dbReference type="InterPro" id="IPR020806">
    <property type="entry name" value="PKS_PP-bd"/>
</dbReference>
<dbReference type="PANTHER" id="PTHR45527">
    <property type="entry name" value="NONRIBOSOMAL PEPTIDE SYNTHETASE"/>
    <property type="match status" value="1"/>
</dbReference>
<dbReference type="InterPro" id="IPR045851">
    <property type="entry name" value="AMP-bd_C_sf"/>
</dbReference>
<evidence type="ECO:0000256" key="3">
    <source>
        <dbReference type="ARBA" id="ARBA00022450"/>
    </source>
</evidence>
<dbReference type="Pfam" id="PF00668">
    <property type="entry name" value="Condensation"/>
    <property type="match status" value="3"/>
</dbReference>
<dbReference type="FunFam" id="3.30.559.10:FF:000023">
    <property type="entry name" value="Non-ribosomal peptide synthetase"/>
    <property type="match status" value="1"/>
</dbReference>
<feature type="domain" description="Carrier" evidence="7">
    <location>
        <begin position="2894"/>
        <end position="2969"/>
    </location>
</feature>
<dbReference type="Pfam" id="PF00501">
    <property type="entry name" value="AMP-binding"/>
    <property type="match status" value="2"/>
</dbReference>
<dbReference type="Proteomes" id="UP000037931">
    <property type="component" value="Unassembled WGS sequence"/>
</dbReference>
<feature type="domain" description="Carrier" evidence="7">
    <location>
        <begin position="1872"/>
        <end position="1947"/>
    </location>
</feature>
<evidence type="ECO:0000256" key="1">
    <source>
        <dbReference type="ARBA" id="ARBA00001957"/>
    </source>
</evidence>
<dbReference type="Gene3D" id="3.40.50.12780">
    <property type="entry name" value="N-terminal domain of ligase-like"/>
    <property type="match status" value="2"/>
</dbReference>
<proteinExistence type="inferred from homology"/>
<comment type="similarity">
    <text evidence="6">Belongs to the NRP synthetase family.</text>
</comment>
<dbReference type="PATRIC" id="fig|50340.43.peg.433"/>
<dbReference type="GO" id="GO:0043041">
    <property type="term" value="P:amino acid activation for nonribosomal peptide biosynthetic process"/>
    <property type="evidence" value="ECO:0007669"/>
    <property type="project" value="TreeGrafter"/>
</dbReference>
<name>A0A0M9GGH2_9PSED</name>
<dbReference type="InterPro" id="IPR000415">
    <property type="entry name" value="Nitroreductase-like"/>
</dbReference>
<dbReference type="SUPFAM" id="SSF47336">
    <property type="entry name" value="ACP-like"/>
    <property type="match status" value="3"/>
</dbReference>
<dbReference type="InterPro" id="IPR006162">
    <property type="entry name" value="Ppantetheine_attach_site"/>
</dbReference>
<dbReference type="FunFam" id="3.40.50.12780:FF:000012">
    <property type="entry name" value="Non-ribosomal peptide synthetase"/>
    <property type="match status" value="1"/>
</dbReference>
<sequence length="3005" mass="331887">MLVVHHIVSDGWSQGILLSELIQYYRQNALPTQAKVSFFEYAHARRLGLDSQPSFEASRDYWHQFIEQHQCAAIHCDHVRAMDQLSVGRKQFFSLDSASAMRLRALCASSGTSPFIVFLAVLGLLLEERNTSTGSWCIPVTVGYREDAQWFNVIGCFVDHVLVRPLADATLPFSAYLNRVYSAWQAAFEHRDYPFDRLRMEGFEKGLSLEPSTVFVYQNLTPFAGLDDIELIPLVLPEAPAKFDMTFMVAEQVDTFALSLEYDSTLYDEATIGELGERFIHLCERLLGASDEPVADILHADARLKLPSVAEGERCEWPVQSFAQIFDATARRQPEKAAIRSGSTVLSYGELKARVDALAAKLGSLEGQGARVGVHLDRSIELIVSVLAILSEGHCYVPLPPAYPDARLALQIADSDPVVILTDAQGLKRLSGVTPGRRAFDVNQVEVVEPRQASLCRRHGPDAPAYLIYTSGSTGQPKGAYGLADALLNRLHWQWSSAPYEPDDRVVLRSPPMFVDSFIEMLAPILGGACVVVASQESLSDPRQFWRLLATERITHLTIVPSYLQLLLDTSVSGAELALKRVHCSGEALLESTALAFRKVLPGVSLINLYGSTEVTADATWHVVDGGRLSIGKAISNTSLYIVDAHGRVVPRGTHGEIAVSGSAVGGGYHDAPALTADRFWPAPEGGRMFRSGDYGFMDETGACHYLGRLDMQIKVRGMRTSVLEIEVAMRTLPGLRDICVILDESDRGGLIAFYSADIELSKARLNEHARALLPAHAIPTLWLKVADIPRTDSGKAVRDVRALKALALPTGAYEDSADISLLERDVMHVWKDVLGAGMLSIDDHFDQVGGHSLLAIRLVDTLNLRFGCSMRLAEFFAAPTVRGMALYIAEHTGEQVAARAPLVVDPRSRYEPFPLLLMQQAYRIGHDVENHAQMSTICAFSMDYDCLSLPDFAEALNRCIRRHDMLRAVLVGEDAQRILSEVPIYQIETQDLSQLAEQDLAIKLDQCRDEFSCTRFEPGQWPSFRVAAAYLGGERYRLFFAFDMLFIDLFSARLLMRELEASYQRDLVQLPQIALSFRDYVIASQSSQQGATFERAKAYWLERMESLGKTPQLPMARRRPSDETPMRFNRRGMRLSGVQWRALQARAAQSGVSVTSVLLGAYASTIEAWCASEAFSLVLTLFDRQLLHCDIDKVVGDFTSSLVFSCESCANEVASQTFVRVQSQLREVLENRAFCGVQVQRELTRRNGGERIALPVVFTSALGLPEAMSEQTSRLSGRLVHSVTQTSNVWIDCQIEEAGGELVVNWDAVDEAFQAGVVEAMFAHYRCLLCALATQDDAWMTSLRTTRDADAWPSFDNRQVISSTLPEQVIKAAYLYSDHAAIIAADRTLSYAQLLDLAQRLRATLEAAGMRPGDRVGLLLEKGWEAVVAMLAINLGGCAYVPIDRAWPKARRDTVISAARLSLLITHPGSTEGLGGGYSVVVLDDAAFESAPSSCPVEAMPDGIAYIIFTSGTTGTPKGVVIEHGAVLNTIESVNQLFEVTEHDRVLCVSSLCFDLSVYDIWGPLFVGGACVMLTSEEGARPWRWPELISKHDVTVWNSVPALMELLIDNCKGRGDALASLRLAFLSGDWIALTLHARLSQIVPAMQLVSLGGATEASIWSIYFPIDAIDPQWVSIPYGRALPGQSMYVLDVLLQPCPVWVAGEIYIGGAGLARGYWESPQKTAAQFICHPVTGERLYRTGDIGCYMQDGNIRFMGRQDGQVKLNGLRIELGEVEGVLQAHPMVKSAVAILNHARQLNAYVVLTPDIGVTDEVRLRRSLFDHAQAHLPGYMVPAALQILTALPMGANGKVDRAMLQSEALPEHKLERERGSSDVIVEPVVAELWQVMLGVMHPQKQENFFSSGGDSLVATRFVAKLNSIFDLDLTARAIYDHPTLQAIAEHVERCRDMSGGAVAPLPMAIAAEAAEQFLPFPLTDIQRSYHVGRRDDMTLGAVAAHSYIEIDYRGLELARFEEALNRTVERHGMLRCVFKDGEQRILERVPRYCIAVDDVRAHSLQVQAQRLEANRRRQSLAAKDPAQWPLFSITATRHADDVVRLHISLDIIIADAWSTNLIARDLLAFYRENESTLPRLDFSFRDYVNYMASLRHSLHYVRMRDYWQERLDSLPPPPALPVRRVGDESAAARFTRYTQVIESQQWARLKMRSLECGATPSSMLLTVFGRVLRLACDNASFVINVTHFNRPPIHPDINDIVGDFASTFLLEYRCNDGEPLDASIGALCRQVLSDLDNSQYSGVQVLQDLSKRRGRVALAPVVFTSALVLPVNSGASLTLENVQGEVAYALTQTPQVWLDHQVYQEHGNLLLAWDVRDDVLDQPLVQALFNLYVAALERLSDNPMAWRASELEVPETLIAACHDHLARIRAEQDPLDAMVACLQAHPRVAEAWQQSPGQGLAPTVGVRLAPLALELWAKGALDMPTSPLSWVDRLEQKRQWMIGARSTEISCSLPERDDASRTQVLGRRSYRTFWGAALQDAQIMEWLESARASPVLALRSRRIESSDVLRWIGSLTAVESIALPLPKYPYPSAGSCYAVHAYLAVTDGYGLAAGWYALDPIARSLTRCVDPAMERGLPSEGVHLLLAADLERIASLYGEKSQAFAQFEAGAMLAVLEQAANRHGLRICEQMLDSTVAVSGLTSLATVTLLAGDAPGQGLMAMAEPVRTRIYRRDGAHLKIVGREGAELLSEQILSGPNPILDGLIGDASQCLLELYVEGNFIDEDAQRRARLAIGGYAQRLMMQSGHRNLGMCMLGFTPGGMVDPSGAGVRCAVLAGALDPRQQEIPQGDTKAEYELASTSLAMYASELLTHVPAAILIERGERPVITDEAHDYDMAASASEPEDLVDQAIRMIWCEVLRVPQVSLDSNFFRIGGTSIDALGILGRLHELYFIELRLHDVMAEPTVGAMIRLVRSDNRWVETIHEVHAMLNELNEDSGHLHAVIDIEAPAIRR</sequence>
<dbReference type="SUPFAM" id="SSF56801">
    <property type="entry name" value="Acetyl-CoA synthetase-like"/>
    <property type="match status" value="2"/>
</dbReference>
<evidence type="ECO:0000256" key="4">
    <source>
        <dbReference type="ARBA" id="ARBA00022553"/>
    </source>
</evidence>
<dbReference type="Gene3D" id="3.40.109.10">
    <property type="entry name" value="NADH Oxidase"/>
    <property type="match status" value="1"/>
</dbReference>
<evidence type="ECO:0000256" key="2">
    <source>
        <dbReference type="ARBA" id="ARBA00004924"/>
    </source>
</evidence>
<dbReference type="FunFam" id="3.30.559.30:FF:000006">
    <property type="entry name" value="Yersiniabactin polyketide/non-ribosomal peptide synthetase"/>
    <property type="match status" value="2"/>
</dbReference>
<dbReference type="Gene3D" id="1.10.1200.10">
    <property type="entry name" value="ACP-like"/>
    <property type="match status" value="3"/>
</dbReference>
<dbReference type="PROSITE" id="PS50075">
    <property type="entry name" value="CARRIER"/>
    <property type="match status" value="3"/>
</dbReference>
<gene>
    <name evidence="8" type="ORF">PF66_03139</name>
</gene>
<dbReference type="EMBL" id="JSYZ01000010">
    <property type="protein sequence ID" value="KPA90333.1"/>
    <property type="molecule type" value="Genomic_DNA"/>
</dbReference>
<dbReference type="InterPro" id="IPR023213">
    <property type="entry name" value="CAT-like_dom_sf"/>
</dbReference>
<keyword evidence="9" id="KW-1185">Reference proteome</keyword>
<organism evidence="8 9">
    <name type="scientific">Pseudomonas asplenii</name>
    <dbReference type="NCBI Taxonomy" id="53407"/>
    <lineage>
        <taxon>Bacteria</taxon>
        <taxon>Pseudomonadati</taxon>
        <taxon>Pseudomonadota</taxon>
        <taxon>Gammaproteobacteria</taxon>
        <taxon>Pseudomonadales</taxon>
        <taxon>Pseudomonadaceae</taxon>
        <taxon>Pseudomonas</taxon>
    </lineage>
</organism>
<dbReference type="PROSITE" id="PS00012">
    <property type="entry name" value="PHOSPHOPANTETHEINE"/>
    <property type="match status" value="1"/>
</dbReference>
<dbReference type="CDD" id="cd05930">
    <property type="entry name" value="A_NRPS"/>
    <property type="match status" value="1"/>
</dbReference>
<protein>
    <submittedName>
        <fullName evidence="8">Non-ribosomal peptide synthase</fullName>
    </submittedName>
</protein>
<dbReference type="CDD" id="cd12114">
    <property type="entry name" value="A_NRPS_TlmIV_like"/>
    <property type="match status" value="1"/>
</dbReference>
<dbReference type="Gene3D" id="3.30.300.30">
    <property type="match status" value="2"/>
</dbReference>
<comment type="caution">
    <text evidence="8">The sequence shown here is derived from an EMBL/GenBank/DDBJ whole genome shotgun (WGS) entry which is preliminary data.</text>
</comment>
<feature type="domain" description="Carrier" evidence="7">
    <location>
        <begin position="818"/>
        <end position="893"/>
    </location>
</feature>
<keyword evidence="4" id="KW-0597">Phosphoprotein</keyword>
<dbReference type="NCBIfam" id="TIGR01733">
    <property type="entry name" value="AA-adenyl-dom"/>
    <property type="match status" value="1"/>
</dbReference>
<dbReference type="Gene3D" id="3.30.559.30">
    <property type="entry name" value="Nonribosomal peptide synthetase, condensation domain"/>
    <property type="match status" value="3"/>
</dbReference>
<dbReference type="InterPro" id="IPR025110">
    <property type="entry name" value="AMP-bd_C"/>
</dbReference>
<dbReference type="Pfam" id="PF00550">
    <property type="entry name" value="PP-binding"/>
    <property type="match status" value="3"/>
</dbReference>
<dbReference type="InterPro" id="IPR010071">
    <property type="entry name" value="AA_adenyl_dom"/>
</dbReference>
<dbReference type="GO" id="GO:0044550">
    <property type="term" value="P:secondary metabolite biosynthetic process"/>
    <property type="evidence" value="ECO:0007669"/>
    <property type="project" value="TreeGrafter"/>
</dbReference>
<comment type="pathway">
    <text evidence="2">Siderophore biosynthesis.</text>
</comment>
<evidence type="ECO:0000313" key="9">
    <source>
        <dbReference type="Proteomes" id="UP000037931"/>
    </source>
</evidence>
<dbReference type="InterPro" id="IPR000873">
    <property type="entry name" value="AMP-dep_synth/lig_dom"/>
</dbReference>
<keyword evidence="3" id="KW-0596">Phosphopantetheine</keyword>
<dbReference type="SUPFAM" id="SSF52777">
    <property type="entry name" value="CoA-dependent acyltransferases"/>
    <property type="match status" value="6"/>
</dbReference>
<dbReference type="Pfam" id="PF13193">
    <property type="entry name" value="AMP-binding_C"/>
    <property type="match status" value="1"/>
</dbReference>
<dbReference type="CDD" id="cd19535">
    <property type="entry name" value="Cyc_NRPS"/>
    <property type="match status" value="2"/>
</dbReference>
<dbReference type="SMART" id="SM00823">
    <property type="entry name" value="PKS_PP"/>
    <property type="match status" value="2"/>
</dbReference>
<dbReference type="InterPro" id="IPR009081">
    <property type="entry name" value="PP-bd_ACP"/>
</dbReference>
<dbReference type="SMART" id="SM01294">
    <property type="entry name" value="PKS_PP_betabranch"/>
    <property type="match status" value="1"/>
</dbReference>
<dbReference type="InterPro" id="IPR001242">
    <property type="entry name" value="Condensation_dom"/>
</dbReference>